<dbReference type="RefSeq" id="WP_071780085.1">
    <property type="nucleotide sequence ID" value="NZ_LS483499.1"/>
</dbReference>
<dbReference type="Pfam" id="PF13935">
    <property type="entry name" value="Ead_Ea22"/>
    <property type="match status" value="1"/>
</dbReference>
<proteinExistence type="predicted"/>
<protein>
    <recommendedName>
        <fullName evidence="3">Ead/Ea22-like family protein</fullName>
    </recommendedName>
</protein>
<organism evidence="1 2">
    <name type="scientific">Tatumella ptyseos</name>
    <dbReference type="NCBI Taxonomy" id="82987"/>
    <lineage>
        <taxon>Bacteria</taxon>
        <taxon>Pseudomonadati</taxon>
        <taxon>Pseudomonadota</taxon>
        <taxon>Gammaproteobacteria</taxon>
        <taxon>Enterobacterales</taxon>
        <taxon>Erwiniaceae</taxon>
        <taxon>Tatumella</taxon>
    </lineage>
</organism>
<accession>A0A2X5PG06</accession>
<dbReference type="AlphaFoldDB" id="A0A2X5PG06"/>
<sequence>MTDISELVQRIKAAAKKATPGKWMWWTSNSFLRLSSDATAKDGGVIDSYRMEDGHTSLQVSKSDQDFIALCFPENITVIIDALEKAQARIAELEARTVNTPGTKCIGWLREEIKKHDEKWKASLSAAGIKLESE</sequence>
<name>A0A2X5PG06_9GAMM</name>
<evidence type="ECO:0008006" key="3">
    <source>
        <dbReference type="Google" id="ProtNLM"/>
    </source>
</evidence>
<evidence type="ECO:0000313" key="1">
    <source>
        <dbReference type="EMBL" id="SQK75782.1"/>
    </source>
</evidence>
<dbReference type="EMBL" id="LS483499">
    <property type="protein sequence ID" value="SQK75782.1"/>
    <property type="molecule type" value="Genomic_DNA"/>
</dbReference>
<dbReference type="Proteomes" id="UP000248758">
    <property type="component" value="Chromosome 1"/>
</dbReference>
<gene>
    <name evidence="1" type="ORF">NCTC11468_02632</name>
</gene>
<reference evidence="1 2" key="1">
    <citation type="submission" date="2018-06" db="EMBL/GenBank/DDBJ databases">
        <authorList>
            <consortium name="Pathogen Informatics"/>
            <person name="Doyle S."/>
        </authorList>
    </citation>
    <scope>NUCLEOTIDE SEQUENCE [LARGE SCALE GENOMIC DNA]</scope>
    <source>
        <strain evidence="1 2">NCTC11468</strain>
    </source>
</reference>
<dbReference type="KEGG" id="tpty:NCTC11468_02632"/>
<dbReference type="InterPro" id="IPR025153">
    <property type="entry name" value="Ead_Ea22"/>
</dbReference>
<evidence type="ECO:0000313" key="2">
    <source>
        <dbReference type="Proteomes" id="UP000248758"/>
    </source>
</evidence>